<dbReference type="Gene3D" id="1.10.10.10">
    <property type="entry name" value="Winged helix-like DNA-binding domain superfamily/Winged helix DNA-binding domain"/>
    <property type="match status" value="1"/>
</dbReference>
<dbReference type="Proteomes" id="UP000015104">
    <property type="component" value="Unassembled WGS sequence"/>
</dbReference>
<gene>
    <name evidence="7" type="primary">107359575</name>
</gene>
<evidence type="ECO:0000256" key="3">
    <source>
        <dbReference type="ARBA" id="ARBA00022917"/>
    </source>
</evidence>
<dbReference type="Gene3D" id="1.25.40.250">
    <property type="entry name" value="ARM repeat, domain 1"/>
    <property type="match status" value="1"/>
</dbReference>
<comment type="subunit">
    <text evidence="5">Component of the eukaryotic translation initiation factor 3 (eIF-3) complex.</text>
</comment>
<dbReference type="FunFam" id="1.10.10.10:FF:000212">
    <property type="entry name" value="Eukaryotic translation initiation factor 3 subunit K"/>
    <property type="match status" value="1"/>
</dbReference>
<dbReference type="InterPro" id="IPR016024">
    <property type="entry name" value="ARM-type_fold"/>
</dbReference>
<dbReference type="GO" id="GO:0006446">
    <property type="term" value="P:regulation of translational initiation"/>
    <property type="evidence" value="ECO:0007669"/>
    <property type="project" value="InterPro"/>
</dbReference>
<dbReference type="InterPro" id="IPR016020">
    <property type="entry name" value="Transl_init_fac_sub12_N_euk"/>
</dbReference>
<name>T1K172_TETUR</name>
<protein>
    <recommendedName>
        <fullName evidence="5">Eukaryotic translation initiation factor 3 subunit K</fullName>
        <shortName evidence="5">eIF3k</shortName>
    </recommendedName>
    <alternativeName>
        <fullName evidence="5">eIF-3 p25</fullName>
    </alternativeName>
</protein>
<keyword evidence="3 5" id="KW-0648">Protein biosynthesis</keyword>
<dbReference type="Pfam" id="PF10075">
    <property type="entry name" value="CSN8_PSD8_EIF3K"/>
    <property type="match status" value="1"/>
</dbReference>
<comment type="function">
    <text evidence="5">Component of the eukaryotic translation initiation factor 3 (eIF-3) complex, which is involved in protein synthesis of a specialized repertoire of mRNAs and, together with other initiation factors, stimulates binding of mRNA and methionyl-tRNAi to the 40S ribosome. The eIF-3 complex specifically targets and initiates translation of a subset of mRNAs involved in cell proliferation.</text>
</comment>
<dbReference type="GO" id="GO:0016282">
    <property type="term" value="C:eukaryotic 43S preinitiation complex"/>
    <property type="evidence" value="ECO:0007669"/>
    <property type="project" value="UniProtKB-UniRule"/>
</dbReference>
<dbReference type="PANTHER" id="PTHR13022:SF0">
    <property type="entry name" value="EUKARYOTIC TRANSLATION INITIATION FACTOR 3 SUBUNIT K"/>
    <property type="match status" value="1"/>
</dbReference>
<dbReference type="InterPro" id="IPR000717">
    <property type="entry name" value="PCI_dom"/>
</dbReference>
<evidence type="ECO:0000256" key="2">
    <source>
        <dbReference type="ARBA" id="ARBA00022540"/>
    </source>
</evidence>
<comment type="subcellular location">
    <subcellularLocation>
        <location evidence="5">Cytoplasm</location>
    </subcellularLocation>
</comment>
<keyword evidence="2 5" id="KW-0396">Initiation factor</keyword>
<evidence type="ECO:0000256" key="4">
    <source>
        <dbReference type="ARBA" id="ARBA00057041"/>
    </source>
</evidence>
<evidence type="ECO:0000259" key="6">
    <source>
        <dbReference type="PROSITE" id="PS50250"/>
    </source>
</evidence>
<dbReference type="OrthoDB" id="337745at2759"/>
<dbReference type="PANTHER" id="PTHR13022">
    <property type="entry name" value="EUKARYOTIC TRANSLATION INITIATION FACTOR 3 SUBUNIT 11"/>
    <property type="match status" value="1"/>
</dbReference>
<dbReference type="SUPFAM" id="SSF46785">
    <property type="entry name" value="Winged helix' DNA-binding domain"/>
    <property type="match status" value="1"/>
</dbReference>
<accession>T1K172</accession>
<proteinExistence type="inferred from homology"/>
<dbReference type="STRING" id="32264.T1K172"/>
<dbReference type="GO" id="GO:0043022">
    <property type="term" value="F:ribosome binding"/>
    <property type="evidence" value="ECO:0007669"/>
    <property type="project" value="InterPro"/>
</dbReference>
<dbReference type="AlphaFoldDB" id="T1K172"/>
<dbReference type="OMA" id="GDDLCAD"/>
<dbReference type="GO" id="GO:0005852">
    <property type="term" value="C:eukaryotic translation initiation factor 3 complex"/>
    <property type="evidence" value="ECO:0007669"/>
    <property type="project" value="UniProtKB-UniRule"/>
</dbReference>
<dbReference type="InterPro" id="IPR033464">
    <property type="entry name" value="CSN8_PSD8_EIF3K"/>
</dbReference>
<evidence type="ECO:0000313" key="8">
    <source>
        <dbReference type="Proteomes" id="UP000015104"/>
    </source>
</evidence>
<comment type="similarity">
    <text evidence="5">Belongs to the eIF-3 subunit K family.</text>
</comment>
<dbReference type="InterPro" id="IPR009374">
    <property type="entry name" value="eIF3k"/>
</dbReference>
<dbReference type="HAMAP" id="MF_03010">
    <property type="entry name" value="eIF3k"/>
    <property type="match status" value="1"/>
</dbReference>
<dbReference type="eggNOG" id="KOG3252">
    <property type="taxonomic scope" value="Eukaryota"/>
</dbReference>
<dbReference type="EMBL" id="CAEY01001343">
    <property type="status" value="NOT_ANNOTATED_CDS"/>
    <property type="molecule type" value="Genomic_DNA"/>
</dbReference>
<dbReference type="EnsemblMetazoa" id="tetur04g00240.1">
    <property type="protein sequence ID" value="tetur04g00240.1"/>
    <property type="gene ID" value="tetur04g00240"/>
</dbReference>
<dbReference type="GO" id="GO:0001732">
    <property type="term" value="P:formation of cytoplasmic translation initiation complex"/>
    <property type="evidence" value="ECO:0007669"/>
    <property type="project" value="UniProtKB-UniRule"/>
</dbReference>
<dbReference type="FunFam" id="1.25.40.250:FF:000001">
    <property type="entry name" value="Eukaryotic translation initiation factor 3 subunit K"/>
    <property type="match status" value="1"/>
</dbReference>
<dbReference type="KEGG" id="tut:107359575"/>
<reference evidence="7" key="2">
    <citation type="submission" date="2015-06" db="UniProtKB">
        <authorList>
            <consortium name="EnsemblMetazoa"/>
        </authorList>
    </citation>
    <scope>IDENTIFICATION</scope>
</reference>
<feature type="domain" description="PCI" evidence="6">
    <location>
        <begin position="41"/>
        <end position="202"/>
    </location>
</feature>
<comment type="function">
    <text evidence="4">Component of the eukaryotic translation initiation factor 3 (eIF-3) complex, which is required for several steps in the initiation of protein synthesis. The eIF-3 complex associates with the 40S ribosome and facilitates the recruitment of eIF-1, eIF-1A, eIF-2:GTP:methionyl-tRNAi and eIF-5 to form the 43S pre-initiation complex (43S PIC). The eIF-3 complex stimulates mRNA recruitment to the 43S PIC and scanning of the mRNA for AUG recognition. The eIF-3 complex is also required for disassembly and recycling of post-termination ribosomal complexes and subsequently prevents premature joining of the 40S and 60S ribosomal subunits prior to initiation. The eIF-3 complex specifically targets and initiates translation of a subset of mRNAs involved in cell proliferation, including cell cycling, differentiation and apoptosis, and uses different modes of RNA stem-loop binding to exert either translational activation or repression.</text>
</comment>
<evidence type="ECO:0000256" key="1">
    <source>
        <dbReference type="ARBA" id="ARBA00022490"/>
    </source>
</evidence>
<dbReference type="GO" id="GO:0003743">
    <property type="term" value="F:translation initiation factor activity"/>
    <property type="evidence" value="ECO:0007669"/>
    <property type="project" value="UniProtKB-UniRule"/>
</dbReference>
<reference evidence="8" key="1">
    <citation type="submission" date="2011-08" db="EMBL/GenBank/DDBJ databases">
        <authorList>
            <person name="Rombauts S."/>
        </authorList>
    </citation>
    <scope>NUCLEOTIDE SEQUENCE</scope>
    <source>
        <strain evidence="8">London</strain>
    </source>
</reference>
<keyword evidence="1 5" id="KW-0963">Cytoplasm</keyword>
<dbReference type="PROSITE" id="PS50250">
    <property type="entry name" value="PCI"/>
    <property type="match status" value="1"/>
</dbReference>
<organism evidence="7 8">
    <name type="scientific">Tetranychus urticae</name>
    <name type="common">Two-spotted spider mite</name>
    <dbReference type="NCBI Taxonomy" id="32264"/>
    <lineage>
        <taxon>Eukaryota</taxon>
        <taxon>Metazoa</taxon>
        <taxon>Ecdysozoa</taxon>
        <taxon>Arthropoda</taxon>
        <taxon>Chelicerata</taxon>
        <taxon>Arachnida</taxon>
        <taxon>Acari</taxon>
        <taxon>Acariformes</taxon>
        <taxon>Trombidiformes</taxon>
        <taxon>Prostigmata</taxon>
        <taxon>Eleutherengona</taxon>
        <taxon>Raphignathae</taxon>
        <taxon>Tetranychoidea</taxon>
        <taxon>Tetranychidae</taxon>
        <taxon>Tetranychus</taxon>
    </lineage>
</organism>
<keyword evidence="8" id="KW-1185">Reference proteome</keyword>
<dbReference type="GO" id="GO:0003723">
    <property type="term" value="F:RNA binding"/>
    <property type="evidence" value="ECO:0007669"/>
    <property type="project" value="UniProtKB-UniRule"/>
</dbReference>
<sequence length="216" mass="24980">MQSDEMKEIISDMLKGINRYNPNNIAQLEEYVEAQIKDNFYDLEANLAILKLYQFNPLSFKANICEDILIKALTNMPHTDFVLCKCLIDPSNLELDLIKHLCGVHHLLETCAFTDFWILVDKSSKMFSHVTGFYDAIRKYICYILKITYQNIDKPTIKKLLNVNDSQLDGWMKQNGWKETKPGVIFIANQETNIKTKNITETIDFEAVAPVLASYR</sequence>
<dbReference type="SUPFAM" id="SSF48371">
    <property type="entry name" value="ARM repeat"/>
    <property type="match status" value="1"/>
</dbReference>
<dbReference type="HOGENOM" id="CLU_076723_1_0_1"/>
<evidence type="ECO:0000256" key="5">
    <source>
        <dbReference type="HAMAP-Rule" id="MF_03010"/>
    </source>
</evidence>
<dbReference type="GO" id="GO:0033290">
    <property type="term" value="C:eukaryotic 48S preinitiation complex"/>
    <property type="evidence" value="ECO:0007669"/>
    <property type="project" value="UniProtKB-UniRule"/>
</dbReference>
<evidence type="ECO:0000313" key="7">
    <source>
        <dbReference type="EnsemblMetazoa" id="tetur04g00240.1"/>
    </source>
</evidence>
<dbReference type="InterPro" id="IPR036390">
    <property type="entry name" value="WH_DNA-bd_sf"/>
</dbReference>
<dbReference type="InterPro" id="IPR036388">
    <property type="entry name" value="WH-like_DNA-bd_sf"/>
</dbReference>